<dbReference type="Pfam" id="PF13400">
    <property type="entry name" value="Tad"/>
    <property type="match status" value="1"/>
</dbReference>
<keyword evidence="4" id="KW-1185">Reference proteome</keyword>
<sequence>MRKKFWRQEEGNALLLMAVAFFSLLVMAGFVIDGGMIYMTKSRLQKAANAAVLSGAQELTTSEAAVQAVVHDILVRHEEEKNLKQIDIVLEQKVAVDLERAVPLAFGKLLGMETVRVTAHAAAGLRVMGRAKGAAPLGIDESIPLEFYKEYQLKVDSSGVEYGNFGVLALGDPGAQTYEENLRYGYQEEIRVGDILETQTGNIAGKTRSVIQEKINECPDSPDNIYKRDCPRILLIPVYRPYEHTVNQLKKVEVTGFAYFYITAPMNPKDTTITGMFIKRTGTGLEERNSVNRGAFSIRLIE</sequence>
<keyword evidence="1" id="KW-0812">Transmembrane</keyword>
<protein>
    <recommendedName>
        <fullName evidence="2">Putative Flp pilus-assembly TadG-like N-terminal domain-containing protein</fullName>
    </recommendedName>
</protein>
<reference evidence="3 4" key="1">
    <citation type="submission" date="2020-08" db="EMBL/GenBank/DDBJ databases">
        <title>Genomic Encyclopedia of Type Strains, Phase IV (KMG-IV): sequencing the most valuable type-strain genomes for metagenomic binning, comparative biology and taxonomic classification.</title>
        <authorList>
            <person name="Goeker M."/>
        </authorList>
    </citation>
    <scope>NUCLEOTIDE SEQUENCE [LARGE SCALE GENOMIC DNA]</scope>
    <source>
        <strain evidence="3 4">DSM 17075</strain>
    </source>
</reference>
<name>A0A840DWA9_9BACL</name>
<dbReference type="RefSeq" id="WP_183183738.1">
    <property type="nucleotide sequence ID" value="NZ_BMNP01000004.1"/>
</dbReference>
<dbReference type="InterPro" id="IPR028087">
    <property type="entry name" value="Tad_N"/>
</dbReference>
<gene>
    <name evidence="3" type="ORF">GGR02_001138</name>
</gene>
<organism evidence="3 4">
    <name type="scientific">Anoxybacteroides voinovskiense</name>
    <dbReference type="NCBI Taxonomy" id="230470"/>
    <lineage>
        <taxon>Bacteria</taxon>
        <taxon>Bacillati</taxon>
        <taxon>Bacillota</taxon>
        <taxon>Bacilli</taxon>
        <taxon>Bacillales</taxon>
        <taxon>Anoxybacillaceae</taxon>
        <taxon>Anoxybacteroides</taxon>
    </lineage>
</organism>
<comment type="caution">
    <text evidence="3">The sequence shown here is derived from an EMBL/GenBank/DDBJ whole genome shotgun (WGS) entry which is preliminary data.</text>
</comment>
<keyword evidence="1" id="KW-1133">Transmembrane helix</keyword>
<feature type="transmembrane region" description="Helical" evidence="1">
    <location>
        <begin position="12"/>
        <end position="32"/>
    </location>
</feature>
<feature type="domain" description="Putative Flp pilus-assembly TadG-like N-terminal" evidence="2">
    <location>
        <begin position="11"/>
        <end position="57"/>
    </location>
</feature>
<dbReference type="EMBL" id="JACIDE010000006">
    <property type="protein sequence ID" value="MBB4073376.1"/>
    <property type="molecule type" value="Genomic_DNA"/>
</dbReference>
<evidence type="ECO:0000313" key="4">
    <source>
        <dbReference type="Proteomes" id="UP000559598"/>
    </source>
</evidence>
<keyword evidence="1" id="KW-0472">Membrane</keyword>
<evidence type="ECO:0000259" key="2">
    <source>
        <dbReference type="Pfam" id="PF13400"/>
    </source>
</evidence>
<dbReference type="AlphaFoldDB" id="A0A840DWA9"/>
<accession>A0A840DWA9</accession>
<proteinExistence type="predicted"/>
<dbReference type="Proteomes" id="UP000559598">
    <property type="component" value="Unassembled WGS sequence"/>
</dbReference>
<evidence type="ECO:0000313" key="3">
    <source>
        <dbReference type="EMBL" id="MBB4073376.1"/>
    </source>
</evidence>
<evidence type="ECO:0000256" key="1">
    <source>
        <dbReference type="SAM" id="Phobius"/>
    </source>
</evidence>